<evidence type="ECO:0000256" key="2">
    <source>
        <dbReference type="SAM" id="Phobius"/>
    </source>
</evidence>
<sequence>MCGDNTQPHLPRIPQIASILNGNGCANTPGSVRSFLARDDSHLLVIFTVVAGLVFLATIALFVFVFLGTRKAKRNISSEEDDDKSEPLYKVYRNTQIYNFLNILVLFACIGMFLYLVANITMLSVAKCLLACLAYLFGVLIAAVLFQIWNVWSLKKNLPPVFSSDESGDEEEGTELDDVSSEA</sequence>
<organism evidence="3 4">
    <name type="scientific">Fusarium beomiforme</name>
    <dbReference type="NCBI Taxonomy" id="44412"/>
    <lineage>
        <taxon>Eukaryota</taxon>
        <taxon>Fungi</taxon>
        <taxon>Dikarya</taxon>
        <taxon>Ascomycota</taxon>
        <taxon>Pezizomycotina</taxon>
        <taxon>Sordariomycetes</taxon>
        <taxon>Hypocreomycetidae</taxon>
        <taxon>Hypocreales</taxon>
        <taxon>Nectriaceae</taxon>
        <taxon>Fusarium</taxon>
        <taxon>Fusarium burgessii species complex</taxon>
    </lineage>
</organism>
<reference evidence="3" key="1">
    <citation type="journal article" date="2017" name="Mycologia">
        <title>Fusarium algeriense, sp. nov., a novel toxigenic crown rot pathogen of durum wheat from Algeria is nested in the Fusarium burgessii species complex.</title>
        <authorList>
            <person name="Laraba I."/>
            <person name="Keddad A."/>
            <person name="Boureghda H."/>
            <person name="Abdallah N."/>
            <person name="Vaughan M.M."/>
            <person name="Proctor R.H."/>
            <person name="Busman M."/>
            <person name="O'Donnell K."/>
        </authorList>
    </citation>
    <scope>NUCLEOTIDE SEQUENCE</scope>
    <source>
        <strain evidence="3">NRRL 25174</strain>
    </source>
</reference>
<evidence type="ECO:0000313" key="3">
    <source>
        <dbReference type="EMBL" id="KAF4339399.1"/>
    </source>
</evidence>
<feature type="transmembrane region" description="Helical" evidence="2">
    <location>
        <begin position="43"/>
        <end position="67"/>
    </location>
</feature>
<dbReference type="OrthoDB" id="5106143at2759"/>
<feature type="region of interest" description="Disordered" evidence="1">
    <location>
        <begin position="162"/>
        <end position="183"/>
    </location>
</feature>
<keyword evidence="2" id="KW-1133">Transmembrane helix</keyword>
<evidence type="ECO:0000313" key="4">
    <source>
        <dbReference type="Proteomes" id="UP000730481"/>
    </source>
</evidence>
<evidence type="ECO:0000256" key="1">
    <source>
        <dbReference type="SAM" id="MobiDB-lite"/>
    </source>
</evidence>
<comment type="caution">
    <text evidence="3">The sequence shown here is derived from an EMBL/GenBank/DDBJ whole genome shotgun (WGS) entry which is preliminary data.</text>
</comment>
<keyword evidence="2" id="KW-0812">Transmembrane</keyword>
<proteinExistence type="predicted"/>
<gene>
    <name evidence="3" type="ORF">FBEOM_6684</name>
</gene>
<reference evidence="3" key="2">
    <citation type="submission" date="2020-02" db="EMBL/GenBank/DDBJ databases">
        <title>Identification and distribution of gene clusters putatively required for synthesis of sphingolipid metabolism inhibitors in phylogenetically diverse species of the filamentous fungus Fusarium.</title>
        <authorList>
            <person name="Kim H.-S."/>
            <person name="Busman M."/>
            <person name="Brown D.W."/>
            <person name="Divon H."/>
            <person name="Uhlig S."/>
            <person name="Proctor R.H."/>
        </authorList>
    </citation>
    <scope>NUCLEOTIDE SEQUENCE</scope>
    <source>
        <strain evidence="3">NRRL 25174</strain>
    </source>
</reference>
<dbReference type="AlphaFoldDB" id="A0A9P5AIU7"/>
<feature type="compositionally biased region" description="Acidic residues" evidence="1">
    <location>
        <begin position="166"/>
        <end position="183"/>
    </location>
</feature>
<name>A0A9P5AIU7_9HYPO</name>
<feature type="transmembrane region" description="Helical" evidence="2">
    <location>
        <begin position="124"/>
        <end position="146"/>
    </location>
</feature>
<keyword evidence="2" id="KW-0472">Membrane</keyword>
<dbReference type="Proteomes" id="UP000730481">
    <property type="component" value="Unassembled WGS sequence"/>
</dbReference>
<accession>A0A9P5AIU7</accession>
<dbReference type="EMBL" id="PVQB02000286">
    <property type="protein sequence ID" value="KAF4339399.1"/>
    <property type="molecule type" value="Genomic_DNA"/>
</dbReference>
<feature type="transmembrane region" description="Helical" evidence="2">
    <location>
        <begin position="97"/>
        <end position="118"/>
    </location>
</feature>
<protein>
    <submittedName>
        <fullName evidence="3">Uncharacterized protein</fullName>
    </submittedName>
</protein>
<keyword evidence="4" id="KW-1185">Reference proteome</keyword>